<reference evidence="1" key="2">
    <citation type="submission" date="2020-10" db="EMBL/GenBank/DDBJ databases">
        <authorList>
            <person name="Scholz U."/>
            <person name="Mascher M."/>
            <person name="Fiebig A."/>
        </authorList>
    </citation>
    <scope>NUCLEOTIDE SEQUENCE [LARGE SCALE GENOMIC DNA]</scope>
    <source>
        <strain evidence="1">cv. Morex</strain>
    </source>
</reference>
<protein>
    <submittedName>
        <fullName evidence="1">Uncharacterized protein</fullName>
    </submittedName>
</protein>
<keyword evidence="2" id="KW-1185">Reference proteome</keyword>
<organism evidence="1 2">
    <name type="scientific">Hordeum vulgare subsp. vulgare</name>
    <name type="common">Domesticated barley</name>
    <dbReference type="NCBI Taxonomy" id="112509"/>
    <lineage>
        <taxon>Eukaryota</taxon>
        <taxon>Viridiplantae</taxon>
        <taxon>Streptophyta</taxon>
        <taxon>Embryophyta</taxon>
        <taxon>Tracheophyta</taxon>
        <taxon>Spermatophyta</taxon>
        <taxon>Magnoliopsida</taxon>
        <taxon>Liliopsida</taxon>
        <taxon>Poales</taxon>
        <taxon>Poaceae</taxon>
        <taxon>BOP clade</taxon>
        <taxon>Pooideae</taxon>
        <taxon>Triticodae</taxon>
        <taxon>Triticeae</taxon>
        <taxon>Hordeinae</taxon>
        <taxon>Hordeum</taxon>
    </lineage>
</organism>
<dbReference type="OrthoDB" id="635560at2759"/>
<dbReference type="GeneID" id="123395278"/>
<gene>
    <name evidence="1" type="primary">LOC123395278</name>
</gene>
<evidence type="ECO:0000313" key="1">
    <source>
        <dbReference type="EnsemblPlants" id="HORVU.MOREX.r3.1HG0005720.1"/>
    </source>
</evidence>
<dbReference type="AlphaFoldDB" id="A0A8I7B0D1"/>
<reference evidence="1" key="3">
    <citation type="submission" date="2022-01" db="UniProtKB">
        <authorList>
            <consortium name="EnsemblPlants"/>
        </authorList>
    </citation>
    <scope>IDENTIFICATION</scope>
    <source>
        <strain evidence="1">subsp. vulgare</strain>
    </source>
</reference>
<dbReference type="EnsemblPlants" id="HORVU.MOREX.r3.1HG0005720.1">
    <property type="protein sequence ID" value="HORVU.MOREX.r3.1HG0005720.1"/>
    <property type="gene ID" value="HORVU.MOREX.r3.1HG0005720"/>
</dbReference>
<name>A0A8I7B0D1_HORVV</name>
<accession>A0A8I7B0D1</accession>
<proteinExistence type="predicted"/>
<dbReference type="RefSeq" id="XP_044946193.1">
    <property type="nucleotide sequence ID" value="XM_045090258.1"/>
</dbReference>
<reference evidence="2" key="1">
    <citation type="journal article" date="2012" name="Nature">
        <title>A physical, genetic and functional sequence assembly of the barley genome.</title>
        <authorList>
            <consortium name="The International Barley Genome Sequencing Consortium"/>
            <person name="Mayer K.F."/>
            <person name="Waugh R."/>
            <person name="Brown J.W."/>
            <person name="Schulman A."/>
            <person name="Langridge P."/>
            <person name="Platzer M."/>
            <person name="Fincher G.B."/>
            <person name="Muehlbauer G.J."/>
            <person name="Sato K."/>
            <person name="Close T.J."/>
            <person name="Wise R.P."/>
            <person name="Stein N."/>
        </authorList>
    </citation>
    <scope>NUCLEOTIDE SEQUENCE [LARGE SCALE GENOMIC DNA]</scope>
    <source>
        <strain evidence="2">cv. Morex</strain>
    </source>
</reference>
<sequence length="190" mass="21315">MSDTVVITVVDNSFINKSRLNQWSGIQKELQTDTSSADGIERVMFTCRFMEDRPFMYRACHDRDPTAMSIDVQRSEVVTVDAGYDAVNVLQTDKGQITDNFARTAAEEVMVCARRDRCHAAYACPEAQLMASNPVIYLNDEGLVRRLLRWVADICGGGNHAVYACPEAQLMAGCPFIQLNEEGPIEWLLR</sequence>
<dbReference type="KEGG" id="hvg:123395278"/>
<evidence type="ECO:0000313" key="2">
    <source>
        <dbReference type="Proteomes" id="UP000011116"/>
    </source>
</evidence>
<dbReference type="Proteomes" id="UP000011116">
    <property type="component" value="Chromosome 1H"/>
</dbReference>
<dbReference type="Gramene" id="HORVU.MOREX.r2.1HG0004330.1">
    <property type="protein sequence ID" value="HORVU.MOREX.r2.1HG0004330.1"/>
    <property type="gene ID" value="HORVU.MOREX.r2.1HG0004330"/>
</dbReference>
<dbReference type="Gramene" id="HORVU.MOREX.r3.1HG0005720.1">
    <property type="protein sequence ID" value="HORVU.MOREX.r3.1HG0005720.1"/>
    <property type="gene ID" value="HORVU.MOREX.r3.1HG0005720"/>
</dbReference>